<accession>A0A518FQ58</accession>
<dbReference type="Proteomes" id="UP000320839">
    <property type="component" value="Chromosome"/>
</dbReference>
<evidence type="ECO:0000313" key="2">
    <source>
        <dbReference type="Proteomes" id="UP000320839"/>
    </source>
</evidence>
<evidence type="ECO:0000313" key="1">
    <source>
        <dbReference type="EMBL" id="QDV18477.1"/>
    </source>
</evidence>
<dbReference type="EMBL" id="CP036317">
    <property type="protein sequence ID" value="QDV18477.1"/>
    <property type="molecule type" value="Genomic_DNA"/>
</dbReference>
<dbReference type="AlphaFoldDB" id="A0A518FQ58"/>
<protein>
    <submittedName>
        <fullName evidence="1">Uncharacterized protein</fullName>
    </submittedName>
</protein>
<sequence length="42" mass="5009">MKPLFMIPLVVDRQFFSLHSRVFQSTALAVLFSEKTKKAFWY</sequence>
<organism evidence="1 2">
    <name type="scientific">Gimesia panareensis</name>
    <dbReference type="NCBI Taxonomy" id="2527978"/>
    <lineage>
        <taxon>Bacteria</taxon>
        <taxon>Pseudomonadati</taxon>
        <taxon>Planctomycetota</taxon>
        <taxon>Planctomycetia</taxon>
        <taxon>Planctomycetales</taxon>
        <taxon>Planctomycetaceae</taxon>
        <taxon>Gimesia</taxon>
    </lineage>
</organism>
<proteinExistence type="predicted"/>
<reference evidence="1 2" key="1">
    <citation type="submission" date="2019-02" db="EMBL/GenBank/DDBJ databases">
        <title>Deep-cultivation of Planctomycetes and their phenomic and genomic characterization uncovers novel biology.</title>
        <authorList>
            <person name="Wiegand S."/>
            <person name="Jogler M."/>
            <person name="Boedeker C."/>
            <person name="Pinto D."/>
            <person name="Vollmers J."/>
            <person name="Rivas-Marin E."/>
            <person name="Kohn T."/>
            <person name="Peeters S.H."/>
            <person name="Heuer A."/>
            <person name="Rast P."/>
            <person name="Oberbeckmann S."/>
            <person name="Bunk B."/>
            <person name="Jeske O."/>
            <person name="Meyerdierks A."/>
            <person name="Storesund J.E."/>
            <person name="Kallscheuer N."/>
            <person name="Luecker S."/>
            <person name="Lage O.M."/>
            <person name="Pohl T."/>
            <person name="Merkel B.J."/>
            <person name="Hornburger P."/>
            <person name="Mueller R.-W."/>
            <person name="Bruemmer F."/>
            <person name="Labrenz M."/>
            <person name="Spormann A.M."/>
            <person name="Op den Camp H."/>
            <person name="Overmann J."/>
            <person name="Amann R."/>
            <person name="Jetten M.S.M."/>
            <person name="Mascher T."/>
            <person name="Medema M.H."/>
            <person name="Devos D.P."/>
            <person name="Kaster A.-K."/>
            <person name="Ovreas L."/>
            <person name="Rohde M."/>
            <person name="Galperin M.Y."/>
            <person name="Jogler C."/>
        </authorList>
    </citation>
    <scope>NUCLEOTIDE SEQUENCE [LARGE SCALE GENOMIC DNA]</scope>
    <source>
        <strain evidence="1 2">Pan153</strain>
    </source>
</reference>
<gene>
    <name evidence="1" type="ORF">Pan153_31350</name>
</gene>
<name>A0A518FQ58_9PLAN</name>